<gene>
    <name evidence="1" type="ORF">PHJA_002060500</name>
</gene>
<evidence type="ECO:0000313" key="2">
    <source>
        <dbReference type="Proteomes" id="UP000653305"/>
    </source>
</evidence>
<evidence type="ECO:0000313" key="1">
    <source>
        <dbReference type="EMBL" id="GFP99166.1"/>
    </source>
</evidence>
<proteinExistence type="predicted"/>
<dbReference type="EMBL" id="BMAC01000559">
    <property type="protein sequence ID" value="GFP99166.1"/>
    <property type="molecule type" value="Genomic_DNA"/>
</dbReference>
<name>A0A830CIP9_9LAMI</name>
<accession>A0A830CIP9</accession>
<dbReference type="Proteomes" id="UP000653305">
    <property type="component" value="Unassembled WGS sequence"/>
</dbReference>
<protein>
    <submittedName>
        <fullName evidence="1">Dof zinc finger protein dof5.7</fullName>
    </submittedName>
</protein>
<reference evidence="1" key="1">
    <citation type="submission" date="2020-07" db="EMBL/GenBank/DDBJ databases">
        <title>Ethylene signaling mediates host invasion by parasitic plants.</title>
        <authorList>
            <person name="Yoshida S."/>
        </authorList>
    </citation>
    <scope>NUCLEOTIDE SEQUENCE</scope>
    <source>
        <strain evidence="1">Okayama</strain>
    </source>
</reference>
<keyword evidence="2" id="KW-1185">Reference proteome</keyword>
<organism evidence="1 2">
    <name type="scientific">Phtheirospermum japonicum</name>
    <dbReference type="NCBI Taxonomy" id="374723"/>
    <lineage>
        <taxon>Eukaryota</taxon>
        <taxon>Viridiplantae</taxon>
        <taxon>Streptophyta</taxon>
        <taxon>Embryophyta</taxon>
        <taxon>Tracheophyta</taxon>
        <taxon>Spermatophyta</taxon>
        <taxon>Magnoliopsida</taxon>
        <taxon>eudicotyledons</taxon>
        <taxon>Gunneridae</taxon>
        <taxon>Pentapetalae</taxon>
        <taxon>asterids</taxon>
        <taxon>lamiids</taxon>
        <taxon>Lamiales</taxon>
        <taxon>Orobanchaceae</taxon>
        <taxon>Orobanchaceae incertae sedis</taxon>
        <taxon>Phtheirospermum</taxon>
    </lineage>
</organism>
<dbReference type="AlphaFoldDB" id="A0A830CIP9"/>
<sequence>MRFIQHQVLLLQQLQPHAAEAFLQDLQEVLDQRRRPAQRPHRRRLPKKQEDQAFPASFRRVEGLQWVVRYWRAKILSGYLTGHGFSARRDQLSQSISEYWSFQPPHIFN</sequence>
<comment type="caution">
    <text evidence="1">The sequence shown here is derived from an EMBL/GenBank/DDBJ whole genome shotgun (WGS) entry which is preliminary data.</text>
</comment>